<proteinExistence type="predicted"/>
<dbReference type="STRING" id="216.LS73_05130"/>
<gene>
    <name evidence="2" type="ORF">LS73_007625</name>
</gene>
<feature type="coiled-coil region" evidence="1">
    <location>
        <begin position="168"/>
        <end position="195"/>
    </location>
</feature>
<dbReference type="GO" id="GO:0015562">
    <property type="term" value="F:efflux transmembrane transporter activity"/>
    <property type="evidence" value="ECO:0007669"/>
    <property type="project" value="InterPro"/>
</dbReference>
<dbReference type="Gene3D" id="1.20.1600.10">
    <property type="entry name" value="Outer membrane efflux proteins (OEP)"/>
    <property type="match status" value="1"/>
</dbReference>
<keyword evidence="1" id="KW-0175">Coiled coil</keyword>
<dbReference type="PANTHER" id="PTHR30203">
    <property type="entry name" value="OUTER MEMBRANE CATION EFFLUX PROTEIN"/>
    <property type="match status" value="1"/>
</dbReference>
<organism evidence="2 3">
    <name type="scientific">Helicobacter muridarum</name>
    <dbReference type="NCBI Taxonomy" id="216"/>
    <lineage>
        <taxon>Bacteria</taxon>
        <taxon>Pseudomonadati</taxon>
        <taxon>Campylobacterota</taxon>
        <taxon>Epsilonproteobacteria</taxon>
        <taxon>Campylobacterales</taxon>
        <taxon>Helicobacteraceae</taxon>
        <taxon>Helicobacter</taxon>
    </lineage>
</organism>
<dbReference type="InterPro" id="IPR010131">
    <property type="entry name" value="MdtP/NodT-like"/>
</dbReference>
<dbReference type="AlphaFoldDB" id="A0A4U8TID7"/>
<dbReference type="EMBL" id="JRPD02000019">
    <property type="protein sequence ID" value="TLD99278.1"/>
    <property type="molecule type" value="Genomic_DNA"/>
</dbReference>
<dbReference type="OrthoDB" id="5332769at2"/>
<dbReference type="PANTHER" id="PTHR30203:SF23">
    <property type="entry name" value="OUTER MEMBRANE EFFLUX PROTEIN"/>
    <property type="match status" value="1"/>
</dbReference>
<reference evidence="2 3" key="1">
    <citation type="journal article" date="2014" name="Genome Announc.">
        <title>Draft genome sequences of eight enterohepatic helicobacter species isolated from both laboratory and wild rodents.</title>
        <authorList>
            <person name="Sheh A."/>
            <person name="Shen Z."/>
            <person name="Fox J.G."/>
        </authorList>
    </citation>
    <scope>NUCLEOTIDE SEQUENCE [LARGE SCALE GENOMIC DNA]</scope>
    <source>
        <strain evidence="2 3">ST1</strain>
    </source>
</reference>
<comment type="caution">
    <text evidence="2">The sequence shown here is derived from an EMBL/GenBank/DDBJ whole genome shotgun (WGS) entry which is preliminary data.</text>
</comment>
<evidence type="ECO:0000313" key="2">
    <source>
        <dbReference type="EMBL" id="TLD99278.1"/>
    </source>
</evidence>
<dbReference type="Proteomes" id="UP000029922">
    <property type="component" value="Unassembled WGS sequence"/>
</dbReference>
<protein>
    <submittedName>
        <fullName evidence="2">TolC family protein</fullName>
    </submittedName>
</protein>
<accession>A0A4U8TID7</accession>
<name>A0A4U8TID7_9HELI</name>
<sequence length="419" mass="48202">MIVRLCYILYIVCTIAYANQIDDLIQESLNNNEKIKQLEYQIQALESKSRADAKWDNPKLSILYNSAEVNKPLKLDSSEMQNISIGLIQNIDMNGKRKLKSNITRRQAQIKILELKNLKNQYSFSLIQNAINIYTKKQILNFTQDSIENIDTLLRSLQASNNFNAIQMQKLSLLKAKLEIKKNELENELENSHISISEISFGNIHQSNNSKNTTSMFNWDEINDNELESSNISQRYKINDQELIDTIMQSNYEIVAAKLQDNISLDYIKVAKKEFISDLGVNLAYMLRVNRTDMFTIGFSMPIPMFGAERAKIEQANYENLAQKSQTMEISNRIKHNTMNLISKLKTLKENLSIIDSTLIPANKNIIDIYKHHATSQSGAFIEFYTALNEQIEAQILRLQTMADIAITYYNLQSLKGEI</sequence>
<dbReference type="SUPFAM" id="SSF56954">
    <property type="entry name" value="Outer membrane efflux proteins (OEP)"/>
    <property type="match status" value="1"/>
</dbReference>
<evidence type="ECO:0000256" key="1">
    <source>
        <dbReference type="SAM" id="Coils"/>
    </source>
</evidence>
<evidence type="ECO:0000313" key="3">
    <source>
        <dbReference type="Proteomes" id="UP000029922"/>
    </source>
</evidence>